<dbReference type="InterPro" id="IPR011009">
    <property type="entry name" value="Kinase-like_dom_sf"/>
</dbReference>
<feature type="compositionally biased region" description="Pro residues" evidence="4">
    <location>
        <begin position="151"/>
        <end position="165"/>
    </location>
</feature>
<dbReference type="InterPro" id="IPR002110">
    <property type="entry name" value="Ankyrin_rpt"/>
</dbReference>
<feature type="non-terminal residue" evidence="6">
    <location>
        <position position="1"/>
    </location>
</feature>
<dbReference type="InterPro" id="IPR000719">
    <property type="entry name" value="Prot_kinase_dom"/>
</dbReference>
<dbReference type="SUPFAM" id="SSF48403">
    <property type="entry name" value="Ankyrin repeat"/>
    <property type="match status" value="1"/>
</dbReference>
<evidence type="ECO:0000313" key="7">
    <source>
        <dbReference type="Proteomes" id="UP000612055"/>
    </source>
</evidence>
<dbReference type="AlphaFoldDB" id="A0A835XYI3"/>
<evidence type="ECO:0000256" key="1">
    <source>
        <dbReference type="ARBA" id="ARBA00022737"/>
    </source>
</evidence>
<reference evidence="6" key="1">
    <citation type="journal article" date="2020" name="bioRxiv">
        <title>Comparative genomics of Chlamydomonas.</title>
        <authorList>
            <person name="Craig R.J."/>
            <person name="Hasan A.R."/>
            <person name="Ness R.W."/>
            <person name="Keightley P.D."/>
        </authorList>
    </citation>
    <scope>NUCLEOTIDE SEQUENCE</scope>
    <source>
        <strain evidence="6">CCAP 11/70</strain>
    </source>
</reference>
<dbReference type="PROSITE" id="PS50011">
    <property type="entry name" value="PROTEIN_KINASE_DOM"/>
    <property type="match status" value="1"/>
</dbReference>
<comment type="caution">
    <text evidence="6">The sequence shown here is derived from an EMBL/GenBank/DDBJ whole genome shotgun (WGS) entry which is preliminary data.</text>
</comment>
<dbReference type="Pfam" id="PF07714">
    <property type="entry name" value="PK_Tyr_Ser-Thr"/>
    <property type="match status" value="1"/>
</dbReference>
<proteinExistence type="predicted"/>
<protein>
    <recommendedName>
        <fullName evidence="5">Protein kinase domain-containing protein</fullName>
    </recommendedName>
</protein>
<feature type="repeat" description="ANK" evidence="3">
    <location>
        <begin position="493"/>
        <end position="514"/>
    </location>
</feature>
<dbReference type="GO" id="GO:0004672">
    <property type="term" value="F:protein kinase activity"/>
    <property type="evidence" value="ECO:0007669"/>
    <property type="project" value="InterPro"/>
</dbReference>
<dbReference type="PROSITE" id="PS50297">
    <property type="entry name" value="ANK_REP_REGION"/>
    <property type="match status" value="3"/>
</dbReference>
<dbReference type="InterPro" id="IPR001245">
    <property type="entry name" value="Ser-Thr/Tyr_kinase_cat_dom"/>
</dbReference>
<feature type="region of interest" description="Disordered" evidence="4">
    <location>
        <begin position="379"/>
        <end position="436"/>
    </location>
</feature>
<keyword evidence="2 3" id="KW-0040">ANK repeat</keyword>
<dbReference type="OrthoDB" id="5958958at2759"/>
<evidence type="ECO:0000256" key="2">
    <source>
        <dbReference type="ARBA" id="ARBA00023043"/>
    </source>
</evidence>
<dbReference type="Pfam" id="PF12796">
    <property type="entry name" value="Ank_2"/>
    <property type="match status" value="2"/>
</dbReference>
<evidence type="ECO:0000256" key="3">
    <source>
        <dbReference type="PROSITE-ProRule" id="PRU00023"/>
    </source>
</evidence>
<accession>A0A835XYI3</accession>
<feature type="repeat" description="ANK" evidence="3">
    <location>
        <begin position="207"/>
        <end position="239"/>
    </location>
</feature>
<gene>
    <name evidence="6" type="ORF">HYH03_010171</name>
</gene>
<evidence type="ECO:0000256" key="4">
    <source>
        <dbReference type="SAM" id="MobiDB-lite"/>
    </source>
</evidence>
<evidence type="ECO:0000259" key="5">
    <source>
        <dbReference type="PROSITE" id="PS50011"/>
    </source>
</evidence>
<name>A0A835XYI3_9CHLO</name>
<evidence type="ECO:0000313" key="6">
    <source>
        <dbReference type="EMBL" id="KAG2491378.1"/>
    </source>
</evidence>
<dbReference type="EMBL" id="JAEHOE010000053">
    <property type="protein sequence ID" value="KAG2491378.1"/>
    <property type="molecule type" value="Genomic_DNA"/>
</dbReference>
<dbReference type="SMART" id="SM00248">
    <property type="entry name" value="ANK"/>
    <property type="match status" value="6"/>
</dbReference>
<dbReference type="SUPFAM" id="SSF56112">
    <property type="entry name" value="Protein kinase-like (PK-like)"/>
    <property type="match status" value="1"/>
</dbReference>
<keyword evidence="1" id="KW-0677">Repeat</keyword>
<feature type="region of interest" description="Disordered" evidence="4">
    <location>
        <begin position="144"/>
        <end position="178"/>
    </location>
</feature>
<dbReference type="Gene3D" id="3.30.200.20">
    <property type="entry name" value="Phosphorylase Kinase, domain 1"/>
    <property type="match status" value="1"/>
</dbReference>
<organism evidence="6 7">
    <name type="scientific">Edaphochlamys debaryana</name>
    <dbReference type="NCBI Taxonomy" id="47281"/>
    <lineage>
        <taxon>Eukaryota</taxon>
        <taxon>Viridiplantae</taxon>
        <taxon>Chlorophyta</taxon>
        <taxon>core chlorophytes</taxon>
        <taxon>Chlorophyceae</taxon>
        <taxon>CS clade</taxon>
        <taxon>Chlamydomonadales</taxon>
        <taxon>Chlamydomonadales incertae sedis</taxon>
        <taxon>Edaphochlamys</taxon>
    </lineage>
</organism>
<keyword evidence="7" id="KW-1185">Reference proteome</keyword>
<feature type="compositionally biased region" description="Low complexity" evidence="4">
    <location>
        <begin position="379"/>
        <end position="403"/>
    </location>
</feature>
<dbReference type="PROSITE" id="PS50088">
    <property type="entry name" value="ANK_REPEAT"/>
    <property type="match status" value="3"/>
</dbReference>
<dbReference type="GO" id="GO:0005524">
    <property type="term" value="F:ATP binding"/>
    <property type="evidence" value="ECO:0007669"/>
    <property type="project" value="InterPro"/>
</dbReference>
<dbReference type="InterPro" id="IPR036770">
    <property type="entry name" value="Ankyrin_rpt-contain_sf"/>
</dbReference>
<sequence>MTVVCSVDGSGLAAVGASEEAQPPSAEEEAANTHVNTAAQNGDLTQRELCKARAWQGQLLALLGRGDYGALPHIRRLAASAAADDGQAWLLALTSPDPGRSDGATALHVAARHLCAALCELLPSADIHPDTDLESSYFTTAQGLRSAPTAPSIPSPQPSHVPPDAPGAASPAARTSTLPLPLPHAPGALHQPYFPGCWTCANVRDARGRTPLHEAACANSVLGVAALLGAGAALEADDEVGRTALHEAVERGAEDVIEPLIRQGACATARDEQLRTPLHLACLFGSSRTVGLLARAAARSSGPERTLTAAPGALPPPPPPRRDPRPAPGPPAGSFPAAAGVLHLDGADPIWAVEADRAARKPRACSTYSMPPAGIATAAHAASPAPAATSPASAPASESQPPAAHGPPKSVDTRNPGPADNIPGPPTSAAATPAAAPAAAGLNRDLDLDLDLHCAGGWIPAHVAAAAGHSGALLALAEAGHRVNDGSSNPAFLGWTPLHVAVATGAAPAVEMLLGRLKADPDAAAAGGLTPRQMLNDLPYWRRLWLDQGGGGLEDGDDEAAELPGDGRVRELFRPPPWGFWVDPEHLKWGKALDGGAFGEVFRGTFQGEQVAIKSLQTLSSTPVETFRDHGTVVVNQQQQDALLQEIAIMKSLRPHERVATFIGTTTGRDGAICLVMDWQVTLYPHTLQHFLSDRPPRPLDARARFRIALQIAQ</sequence>
<feature type="region of interest" description="Disordered" evidence="4">
    <location>
        <begin position="297"/>
        <end position="339"/>
    </location>
</feature>
<feature type="domain" description="Protein kinase" evidence="5">
    <location>
        <begin position="587"/>
        <end position="714"/>
    </location>
</feature>
<feature type="repeat" description="ANK" evidence="3">
    <location>
        <begin position="240"/>
        <end position="272"/>
    </location>
</feature>
<dbReference type="PANTHER" id="PTHR24171">
    <property type="entry name" value="ANKYRIN REPEAT DOMAIN-CONTAINING PROTEIN 39-RELATED"/>
    <property type="match status" value="1"/>
</dbReference>
<dbReference type="Gene3D" id="1.25.40.20">
    <property type="entry name" value="Ankyrin repeat-containing domain"/>
    <property type="match status" value="3"/>
</dbReference>
<feature type="compositionally biased region" description="Low complexity" evidence="4">
    <location>
        <begin position="427"/>
        <end position="436"/>
    </location>
</feature>
<dbReference type="Proteomes" id="UP000612055">
    <property type="component" value="Unassembled WGS sequence"/>
</dbReference>